<dbReference type="SUPFAM" id="SSF53474">
    <property type="entry name" value="alpha/beta-Hydrolases"/>
    <property type="match status" value="1"/>
</dbReference>
<evidence type="ECO:0008006" key="5">
    <source>
        <dbReference type="Google" id="ProtNLM"/>
    </source>
</evidence>
<reference evidence="3 4" key="1">
    <citation type="submission" date="2018-01" db="EMBL/GenBank/DDBJ databases">
        <title>Draft genome sequence of Nonomuraea sp. KC333.</title>
        <authorList>
            <person name="Sahin N."/>
            <person name="Saygin H."/>
            <person name="Ay H."/>
        </authorList>
    </citation>
    <scope>NUCLEOTIDE SEQUENCE [LARGE SCALE GENOMIC DNA]</scope>
    <source>
        <strain evidence="3 4">KC333</strain>
    </source>
</reference>
<dbReference type="PANTHER" id="PTHR22946:SF12">
    <property type="entry name" value="CONIDIAL PIGMENT BIOSYNTHESIS PROTEIN AYG1 (AFU_ORTHOLOGUE AFUA_2G17550)"/>
    <property type="match status" value="1"/>
</dbReference>
<keyword evidence="2" id="KW-0378">Hydrolase</keyword>
<dbReference type="PANTHER" id="PTHR22946">
    <property type="entry name" value="DIENELACTONE HYDROLASE DOMAIN-CONTAINING PROTEIN-RELATED"/>
    <property type="match status" value="1"/>
</dbReference>
<evidence type="ECO:0000313" key="3">
    <source>
        <dbReference type="EMBL" id="PZG18370.1"/>
    </source>
</evidence>
<dbReference type="GO" id="GO:0016787">
    <property type="term" value="F:hydrolase activity"/>
    <property type="evidence" value="ECO:0007669"/>
    <property type="project" value="UniProtKB-KW"/>
</dbReference>
<evidence type="ECO:0000256" key="1">
    <source>
        <dbReference type="ARBA" id="ARBA00008645"/>
    </source>
</evidence>
<evidence type="ECO:0000256" key="2">
    <source>
        <dbReference type="ARBA" id="ARBA00022801"/>
    </source>
</evidence>
<gene>
    <name evidence="3" type="ORF">C1J01_15160</name>
</gene>
<organism evidence="3 4">
    <name type="scientific">Nonomuraea aridisoli</name>
    <dbReference type="NCBI Taxonomy" id="2070368"/>
    <lineage>
        <taxon>Bacteria</taxon>
        <taxon>Bacillati</taxon>
        <taxon>Actinomycetota</taxon>
        <taxon>Actinomycetes</taxon>
        <taxon>Streptosporangiales</taxon>
        <taxon>Streptosporangiaceae</taxon>
        <taxon>Nonomuraea</taxon>
    </lineage>
</organism>
<sequence length="415" mass="46946">MVKKSGPKRWHEQRWLIDSILRTDGLEWDQPRVAYTLRPMGVDATADFQVAQSRIHKFADMTPVFTELAERRQRLAEEAERDGRDVTAREHYFHAALLYATAEWPIWEDTPFLVELDDRKNACYAAYGRLADHRVERVEIPFGESYIPAWFHLPPGYDGGPLPTVISCGGMDAAKELNVNLYGDKFLQRGFAVLAFDGPGQGEAPIRGVKFTPTAWIEAGERIMAWCRDRAEVDDDRIVGFGLSFGSYWMSQIAATQPGLKGAAVGLVCHEPGGHMIFEMASPSFKARYMWMSGLEYDEEAFDRMAQEIDLRPLMPRMSVPWLVVAGDEDELSPMEHSYDLARLSPAPAPMLVYQQGRHALSLPTPSVALGPNWVTYAADWLLDRTKDLPAEDYVDYVLPTGRIERRPHPKESAR</sequence>
<dbReference type="Pfam" id="PF06500">
    <property type="entry name" value="FrsA-like"/>
    <property type="match status" value="1"/>
</dbReference>
<dbReference type="Gene3D" id="3.40.50.1820">
    <property type="entry name" value="alpha/beta hydrolase"/>
    <property type="match status" value="1"/>
</dbReference>
<dbReference type="RefSeq" id="WP_111179609.1">
    <property type="nucleotide sequence ID" value="NZ_POUD01000053.1"/>
</dbReference>
<dbReference type="InterPro" id="IPR010520">
    <property type="entry name" value="FrsA-like"/>
</dbReference>
<proteinExistence type="inferred from homology"/>
<dbReference type="InterPro" id="IPR050261">
    <property type="entry name" value="FrsA_esterase"/>
</dbReference>
<dbReference type="OrthoDB" id="9765647at2"/>
<accession>A0A2W2EXS7</accession>
<comment type="similarity">
    <text evidence="1">Belongs to the AB hydrolase superfamily.</text>
</comment>
<dbReference type="AlphaFoldDB" id="A0A2W2EXS7"/>
<dbReference type="Proteomes" id="UP000249304">
    <property type="component" value="Unassembled WGS sequence"/>
</dbReference>
<evidence type="ECO:0000313" key="4">
    <source>
        <dbReference type="Proteomes" id="UP000249304"/>
    </source>
</evidence>
<keyword evidence="4" id="KW-1185">Reference proteome</keyword>
<comment type="caution">
    <text evidence="3">The sequence shown here is derived from an EMBL/GenBank/DDBJ whole genome shotgun (WGS) entry which is preliminary data.</text>
</comment>
<protein>
    <recommendedName>
        <fullName evidence="5">Alpha/beta hydrolase</fullName>
    </recommendedName>
</protein>
<dbReference type="EMBL" id="POUD01000053">
    <property type="protein sequence ID" value="PZG18370.1"/>
    <property type="molecule type" value="Genomic_DNA"/>
</dbReference>
<name>A0A2W2EXS7_9ACTN</name>
<dbReference type="InterPro" id="IPR029058">
    <property type="entry name" value="AB_hydrolase_fold"/>
</dbReference>